<evidence type="ECO:0000256" key="1">
    <source>
        <dbReference type="ARBA" id="ARBA00006432"/>
    </source>
</evidence>
<dbReference type="Gene3D" id="3.40.50.12780">
    <property type="entry name" value="N-terminal domain of ligase-like"/>
    <property type="match status" value="1"/>
</dbReference>
<dbReference type="InterPro" id="IPR000873">
    <property type="entry name" value="AMP-dep_synth/lig_dom"/>
</dbReference>
<dbReference type="GO" id="GO:0004467">
    <property type="term" value="F:long-chain fatty acid-CoA ligase activity"/>
    <property type="evidence" value="ECO:0007669"/>
    <property type="project" value="TreeGrafter"/>
</dbReference>
<dbReference type="PROSITE" id="PS00455">
    <property type="entry name" value="AMP_BINDING"/>
    <property type="match status" value="1"/>
</dbReference>
<dbReference type="PANTHER" id="PTHR43107:SF15">
    <property type="entry name" value="FATTY ACID TRANSPORT PROTEIN 3, ISOFORM A"/>
    <property type="match status" value="1"/>
</dbReference>
<sequence length="602" mass="64325">MRCTRIVTSNTTTAPTADHAAHRITWPSMINGIWEMRRDLPQIARQLPIMANHDPARKWTVGQAFAKAAAAHPDRLFLRAAEVDWTYGECNRRANRWAAELSARGVVRGDVVAICAHNSPEVVIAMLAVVKLGAVAGMINYNQPGDALSHSFGLLAAANRAGPRATVVVLHDDATAAGLADVDAASATIEGLSFADLDAHADALAAADATVNADPAITQTLPASSPAYYIFTSGTTGWPKASIMSHSRWQSAMAGIGGAGIRLRSDDVMYVALPFYHNNALTISIASALSAGAALAIGKKFSASRFWDDVIANDATAFCYIGELCRYLLAQPAKATDRAHRVRLIAGNGLRPEIWEEFVERFGIGRVVELYAASESNIGFVNIFGQSKTAGFCPLPYAVVQADEETGQPIRDANGHVIRAPQGTAGLLLGQISDRARMDGYTDPAATETKIVRDAFKAGDAYFNTGDLVAEQGFRHIAFVDRLGDTFRWKGENVATTEVEAALNAIDGISASVVYGVAVPGADGKAGMAAVVVDDHFDPIALATQARARLPHYAVPLYLRIVDELTHTSTFKNVRVDLRKQGYTDVGGDQLYTLTEGGYARA</sequence>
<dbReference type="Proteomes" id="UP000550729">
    <property type="component" value="Unassembled WGS sequence"/>
</dbReference>
<dbReference type="InterPro" id="IPR025110">
    <property type="entry name" value="AMP-bd_C"/>
</dbReference>
<dbReference type="SUPFAM" id="SSF56801">
    <property type="entry name" value="Acetyl-CoA synthetase-like"/>
    <property type="match status" value="1"/>
</dbReference>
<dbReference type="GO" id="GO:0005524">
    <property type="term" value="F:ATP binding"/>
    <property type="evidence" value="ECO:0007669"/>
    <property type="project" value="UniProtKB-KW"/>
</dbReference>
<evidence type="ECO:0000256" key="3">
    <source>
        <dbReference type="ARBA" id="ARBA00022741"/>
    </source>
</evidence>
<dbReference type="AlphaFoldDB" id="A0A848KPE1"/>
<keyword evidence="8" id="KW-1185">Reference proteome</keyword>
<dbReference type="EMBL" id="JABBNB010000002">
    <property type="protein sequence ID" value="NMO00180.1"/>
    <property type="molecule type" value="Genomic_DNA"/>
</dbReference>
<protein>
    <submittedName>
        <fullName evidence="7">Long-chain-acyl-CoA synthetase</fullName>
    </submittedName>
</protein>
<feature type="domain" description="AMP-binding enzyme C-terminal" evidence="6">
    <location>
        <begin position="498"/>
        <end position="572"/>
    </location>
</feature>
<dbReference type="InterPro" id="IPR045851">
    <property type="entry name" value="AMP-bd_C_sf"/>
</dbReference>
<keyword evidence="4" id="KW-0067">ATP-binding</keyword>
<dbReference type="GO" id="GO:0044539">
    <property type="term" value="P:long-chain fatty acid import into cell"/>
    <property type="evidence" value="ECO:0007669"/>
    <property type="project" value="TreeGrafter"/>
</dbReference>
<reference evidence="7 8" key="1">
    <citation type="submission" date="2020-04" db="EMBL/GenBank/DDBJ databases">
        <title>Gordonia sp. nov. TBRC 11910.</title>
        <authorList>
            <person name="Suriyachadkun C."/>
        </authorList>
    </citation>
    <scope>NUCLEOTIDE SEQUENCE [LARGE SCALE GENOMIC DNA]</scope>
    <source>
        <strain evidence="7 8">TBRC 11910</strain>
    </source>
</reference>
<name>A0A848KPE1_9ACTN</name>
<accession>A0A848KPE1</accession>
<comment type="caution">
    <text evidence="7">The sequence shown here is derived from an EMBL/GenBank/DDBJ whole genome shotgun (WGS) entry which is preliminary data.</text>
</comment>
<organism evidence="7 8">
    <name type="scientific">Gordonia asplenii</name>
    <dbReference type="NCBI Taxonomy" id="2725283"/>
    <lineage>
        <taxon>Bacteria</taxon>
        <taxon>Bacillati</taxon>
        <taxon>Actinomycetota</taxon>
        <taxon>Actinomycetes</taxon>
        <taxon>Mycobacteriales</taxon>
        <taxon>Gordoniaceae</taxon>
        <taxon>Gordonia</taxon>
    </lineage>
</organism>
<dbReference type="Gene3D" id="3.30.300.30">
    <property type="match status" value="1"/>
</dbReference>
<feature type="domain" description="AMP-dependent synthetase/ligase" evidence="5">
    <location>
        <begin position="65"/>
        <end position="413"/>
    </location>
</feature>
<dbReference type="FunFam" id="3.30.300.30:FF:000020">
    <property type="entry name" value="Long-chain fatty acid transporter"/>
    <property type="match status" value="1"/>
</dbReference>
<keyword evidence="2" id="KW-0436">Ligase</keyword>
<dbReference type="GO" id="GO:0005324">
    <property type="term" value="F:long-chain fatty acid transmembrane transporter activity"/>
    <property type="evidence" value="ECO:0007669"/>
    <property type="project" value="TreeGrafter"/>
</dbReference>
<dbReference type="PANTHER" id="PTHR43107">
    <property type="entry name" value="LONG-CHAIN FATTY ACID TRANSPORT PROTEIN"/>
    <property type="match status" value="1"/>
</dbReference>
<dbReference type="Pfam" id="PF13193">
    <property type="entry name" value="AMP-binding_C"/>
    <property type="match status" value="1"/>
</dbReference>
<evidence type="ECO:0000259" key="6">
    <source>
        <dbReference type="Pfam" id="PF13193"/>
    </source>
</evidence>
<dbReference type="GO" id="GO:0005886">
    <property type="term" value="C:plasma membrane"/>
    <property type="evidence" value="ECO:0007669"/>
    <property type="project" value="TreeGrafter"/>
</dbReference>
<dbReference type="Pfam" id="PF00501">
    <property type="entry name" value="AMP-binding"/>
    <property type="match status" value="1"/>
</dbReference>
<evidence type="ECO:0000256" key="4">
    <source>
        <dbReference type="ARBA" id="ARBA00022840"/>
    </source>
</evidence>
<evidence type="ECO:0000313" key="8">
    <source>
        <dbReference type="Proteomes" id="UP000550729"/>
    </source>
</evidence>
<keyword evidence="3" id="KW-0547">Nucleotide-binding</keyword>
<dbReference type="InterPro" id="IPR042099">
    <property type="entry name" value="ANL_N_sf"/>
</dbReference>
<comment type="similarity">
    <text evidence="1">Belongs to the ATP-dependent AMP-binding enzyme family.</text>
</comment>
<dbReference type="NCBIfam" id="NF006134">
    <property type="entry name" value="PRK08279.1"/>
    <property type="match status" value="1"/>
</dbReference>
<evidence type="ECO:0000259" key="5">
    <source>
        <dbReference type="Pfam" id="PF00501"/>
    </source>
</evidence>
<proteinExistence type="inferred from homology"/>
<evidence type="ECO:0000256" key="2">
    <source>
        <dbReference type="ARBA" id="ARBA00022598"/>
    </source>
</evidence>
<gene>
    <name evidence="7" type="ORF">HH308_03000</name>
</gene>
<dbReference type="InterPro" id="IPR020845">
    <property type="entry name" value="AMP-binding_CS"/>
</dbReference>
<evidence type="ECO:0000313" key="7">
    <source>
        <dbReference type="EMBL" id="NMO00180.1"/>
    </source>
</evidence>